<comment type="caution">
    <text evidence="14">The sequence shown here is derived from an EMBL/GenBank/DDBJ whole genome shotgun (WGS) entry which is preliminary data.</text>
</comment>
<dbReference type="GO" id="GO:0016301">
    <property type="term" value="F:kinase activity"/>
    <property type="evidence" value="ECO:0007669"/>
    <property type="project" value="UniProtKB-KW"/>
</dbReference>
<evidence type="ECO:0000259" key="13">
    <source>
        <dbReference type="PROSITE" id="PS51832"/>
    </source>
</evidence>
<dbReference type="InterPro" id="IPR029151">
    <property type="entry name" value="Sensor-like_sf"/>
</dbReference>
<dbReference type="GO" id="GO:0016020">
    <property type="term" value="C:membrane"/>
    <property type="evidence" value="ECO:0007669"/>
    <property type="project" value="UniProtKB-SubCell"/>
</dbReference>
<evidence type="ECO:0000256" key="8">
    <source>
        <dbReference type="SAM" id="Coils"/>
    </source>
</evidence>
<comment type="subcellular location">
    <subcellularLocation>
        <location evidence="1">Membrane</location>
    </subcellularLocation>
</comment>
<dbReference type="OrthoDB" id="9781223at2"/>
<keyword evidence="9" id="KW-0812">Transmembrane</keyword>
<dbReference type="PROSITE" id="PS51832">
    <property type="entry name" value="HD_GYP"/>
    <property type="match status" value="1"/>
</dbReference>
<dbReference type="InterPro" id="IPR006674">
    <property type="entry name" value="HD_domain"/>
</dbReference>
<evidence type="ECO:0000256" key="9">
    <source>
        <dbReference type="SAM" id="Phobius"/>
    </source>
</evidence>
<organism evidence="14 15">
    <name type="scientific">Halarcobacter mediterraneus</name>
    <dbReference type="NCBI Taxonomy" id="2023153"/>
    <lineage>
        <taxon>Bacteria</taxon>
        <taxon>Pseudomonadati</taxon>
        <taxon>Campylobacterota</taxon>
        <taxon>Epsilonproteobacteria</taxon>
        <taxon>Campylobacterales</taxon>
        <taxon>Arcobacteraceae</taxon>
        <taxon>Halarcobacter</taxon>
    </lineage>
</organism>
<accession>A0A4V1M170</accession>
<dbReference type="InterPro" id="IPR003607">
    <property type="entry name" value="HD/PDEase_dom"/>
</dbReference>
<evidence type="ECO:0000256" key="3">
    <source>
        <dbReference type="ARBA" id="ARBA00022679"/>
    </source>
</evidence>
<keyword evidence="4" id="KW-0547">Nucleotide-binding</keyword>
<evidence type="ECO:0000256" key="1">
    <source>
        <dbReference type="ARBA" id="ARBA00004370"/>
    </source>
</evidence>
<feature type="domain" description="HD-GYP" evidence="13">
    <location>
        <begin position="448"/>
        <end position="645"/>
    </location>
</feature>
<dbReference type="PROSITE" id="PS50113">
    <property type="entry name" value="PAC"/>
    <property type="match status" value="1"/>
</dbReference>
<reference evidence="14 15" key="1">
    <citation type="submission" date="2017-09" db="EMBL/GenBank/DDBJ databases">
        <title>Genomics of the genus Arcobacter.</title>
        <authorList>
            <person name="Perez-Cataluna A."/>
            <person name="Figueras M.J."/>
            <person name="Salas-Masso N."/>
        </authorList>
    </citation>
    <scope>NUCLEOTIDE SEQUENCE [LARGE SCALE GENOMIC DNA]</scope>
    <source>
        <strain evidence="14 15">F156-34</strain>
    </source>
</reference>
<dbReference type="CDD" id="cd00077">
    <property type="entry name" value="HDc"/>
    <property type="match status" value="1"/>
</dbReference>
<feature type="domain" description="PAC" evidence="11">
    <location>
        <begin position="403"/>
        <end position="454"/>
    </location>
</feature>
<dbReference type="SUPFAM" id="SSF55785">
    <property type="entry name" value="PYP-like sensor domain (PAS domain)"/>
    <property type="match status" value="1"/>
</dbReference>
<keyword evidence="8" id="KW-0175">Coiled coil</keyword>
<evidence type="ECO:0000256" key="5">
    <source>
        <dbReference type="ARBA" id="ARBA00022777"/>
    </source>
</evidence>
<feature type="coiled-coil region" evidence="8">
    <location>
        <begin position="311"/>
        <end position="338"/>
    </location>
</feature>
<dbReference type="PROSITE" id="PS51831">
    <property type="entry name" value="HD"/>
    <property type="match status" value="1"/>
</dbReference>
<dbReference type="InterPro" id="IPR052020">
    <property type="entry name" value="Cyclic_di-GMP/3'3'-cGAMP_PDE"/>
</dbReference>
<dbReference type="InterPro" id="IPR029150">
    <property type="entry name" value="dCache_3"/>
</dbReference>
<dbReference type="InterPro" id="IPR013655">
    <property type="entry name" value="PAS_fold_3"/>
</dbReference>
<dbReference type="PANTHER" id="PTHR45228:SF9">
    <property type="entry name" value="3'3'-CGAMP-SPECIFIC PHOSPHODIESTERASE 2"/>
    <property type="match status" value="1"/>
</dbReference>
<keyword evidence="5" id="KW-0418">Kinase</keyword>
<proteinExistence type="predicted"/>
<dbReference type="Gene3D" id="1.10.3210.10">
    <property type="entry name" value="Hypothetical protein af1432"/>
    <property type="match status" value="1"/>
</dbReference>
<sequence length="645" mass="75422">MRKTLLILLCALFIFILIHKFYYEVEIKKLTEEIYTKKSKEVKQLFRNEVKKKFGRTFGLTYLLSKDKQIIDALLKNDNSSLDYRDLIDEIEEYGEYKNLWVQIIDKNGYSFYRSWTNKVGDHAASARIDIADMIKSPKPIKGISTGRFDMTFKTMIPLFHKGKFLGIIEMISKFNSIAKILKEQNIEPLMVLHENYTKRFIKPFTGLFIENNYVANLNASKSFMEKAEKIGIKKLMYLEKPLVLKEYIVITDQIKNMHGGEMGFFIFFLDKEKLDKSILYNFKVEYFIKVSILLIILILLFLYILNRNYTKQLNKDVEKKTSKIKKQKEKLKSLLKIYDKNVIFSKTDSKGIITHASKAFCEISGYTLEELIGKPHNIVRHPDMPKIVFKQMWETIKSGKIWRGEVKNLRKDGSFYWVEAEVEPIYKNKEIVGFSAVRQDITDAKEIEEIQKEIIFTMGSIGERRSEETGNHVKRVAEYSKLLALKYGLNEQESEMLKQASPMHDIGKVAIPDSILNKPDILTEEERKIMQTHAQLGYEMLKNSNRPLLKTAATIAYEHHERWDGTGYPRGLKGSDINIYGRITAIADVFDALGSSRCYKEAWEDERIFKFLKEESSKYFDPKLIKIFFENLDEFLEIRDSFSD</sequence>
<dbReference type="PANTHER" id="PTHR45228">
    <property type="entry name" value="CYCLIC DI-GMP PHOSPHODIESTERASE TM_0186-RELATED"/>
    <property type="match status" value="1"/>
</dbReference>
<dbReference type="Proteomes" id="UP000289718">
    <property type="component" value="Unassembled WGS sequence"/>
</dbReference>
<keyword evidence="3" id="KW-0808">Transferase</keyword>
<dbReference type="RefSeq" id="WP_129061544.1">
    <property type="nucleotide sequence ID" value="NZ_NXIE01000003.1"/>
</dbReference>
<dbReference type="InterPro" id="IPR035965">
    <property type="entry name" value="PAS-like_dom_sf"/>
</dbReference>
<keyword evidence="15" id="KW-1185">Reference proteome</keyword>
<keyword evidence="2" id="KW-0597">Phosphoprotein</keyword>
<feature type="domain" description="HD" evidence="12">
    <location>
        <begin position="470"/>
        <end position="594"/>
    </location>
</feature>
<dbReference type="PROSITE" id="PS50112">
    <property type="entry name" value="PAS"/>
    <property type="match status" value="1"/>
</dbReference>
<dbReference type="SMART" id="SM00086">
    <property type="entry name" value="PAC"/>
    <property type="match status" value="1"/>
</dbReference>
<dbReference type="Pfam" id="PF08447">
    <property type="entry name" value="PAS_3"/>
    <property type="match status" value="1"/>
</dbReference>
<dbReference type="InterPro" id="IPR000014">
    <property type="entry name" value="PAS"/>
</dbReference>
<evidence type="ECO:0000259" key="11">
    <source>
        <dbReference type="PROSITE" id="PS50113"/>
    </source>
</evidence>
<feature type="transmembrane region" description="Helical" evidence="9">
    <location>
        <begin position="287"/>
        <end position="306"/>
    </location>
</feature>
<protein>
    <submittedName>
        <fullName evidence="14">Response regulator receiver protein</fullName>
    </submittedName>
</protein>
<dbReference type="GO" id="GO:0005524">
    <property type="term" value="F:ATP binding"/>
    <property type="evidence" value="ECO:0007669"/>
    <property type="project" value="UniProtKB-KW"/>
</dbReference>
<dbReference type="Gene3D" id="3.30.450.20">
    <property type="entry name" value="PAS domain"/>
    <property type="match status" value="1"/>
</dbReference>
<evidence type="ECO:0000259" key="10">
    <source>
        <dbReference type="PROSITE" id="PS50112"/>
    </source>
</evidence>
<name>A0A4V1M170_9BACT</name>
<dbReference type="Pfam" id="PF13487">
    <property type="entry name" value="HD_5"/>
    <property type="match status" value="1"/>
</dbReference>
<evidence type="ECO:0000256" key="7">
    <source>
        <dbReference type="ARBA" id="ARBA00023012"/>
    </source>
</evidence>
<evidence type="ECO:0000313" key="15">
    <source>
        <dbReference type="Proteomes" id="UP000289718"/>
    </source>
</evidence>
<evidence type="ECO:0000256" key="4">
    <source>
        <dbReference type="ARBA" id="ARBA00022741"/>
    </source>
</evidence>
<evidence type="ECO:0000256" key="2">
    <source>
        <dbReference type="ARBA" id="ARBA00022553"/>
    </source>
</evidence>
<dbReference type="EMBL" id="NXIE01000003">
    <property type="protein sequence ID" value="RXK12485.1"/>
    <property type="molecule type" value="Genomic_DNA"/>
</dbReference>
<keyword evidence="7" id="KW-0902">Two-component regulatory system</keyword>
<dbReference type="InterPro" id="IPR000700">
    <property type="entry name" value="PAS-assoc_C"/>
</dbReference>
<feature type="domain" description="PAS" evidence="10">
    <location>
        <begin position="328"/>
        <end position="400"/>
    </location>
</feature>
<dbReference type="NCBIfam" id="TIGR00229">
    <property type="entry name" value="sensory_box"/>
    <property type="match status" value="1"/>
</dbReference>
<dbReference type="CDD" id="cd00130">
    <property type="entry name" value="PAS"/>
    <property type="match status" value="1"/>
</dbReference>
<keyword evidence="6" id="KW-0067">ATP-binding</keyword>
<dbReference type="SMART" id="SM00471">
    <property type="entry name" value="HDc"/>
    <property type="match status" value="1"/>
</dbReference>
<dbReference type="InterPro" id="IPR037522">
    <property type="entry name" value="HD_GYP_dom"/>
</dbReference>
<dbReference type="Pfam" id="PF14827">
    <property type="entry name" value="dCache_3"/>
    <property type="match status" value="1"/>
</dbReference>
<dbReference type="AlphaFoldDB" id="A0A4V1M170"/>
<keyword evidence="9" id="KW-1133">Transmembrane helix</keyword>
<gene>
    <name evidence="14" type="ORF">CP965_07825</name>
</gene>
<evidence type="ECO:0000313" key="14">
    <source>
        <dbReference type="EMBL" id="RXK12485.1"/>
    </source>
</evidence>
<evidence type="ECO:0000259" key="12">
    <source>
        <dbReference type="PROSITE" id="PS51831"/>
    </source>
</evidence>
<dbReference type="GO" id="GO:0000160">
    <property type="term" value="P:phosphorelay signal transduction system"/>
    <property type="evidence" value="ECO:0007669"/>
    <property type="project" value="UniProtKB-KW"/>
</dbReference>
<dbReference type="SUPFAM" id="SSF109604">
    <property type="entry name" value="HD-domain/PDEase-like"/>
    <property type="match status" value="1"/>
</dbReference>
<dbReference type="InterPro" id="IPR001610">
    <property type="entry name" value="PAC"/>
</dbReference>
<dbReference type="SUPFAM" id="SSF103190">
    <property type="entry name" value="Sensory domain-like"/>
    <property type="match status" value="1"/>
</dbReference>
<evidence type="ECO:0000256" key="6">
    <source>
        <dbReference type="ARBA" id="ARBA00022840"/>
    </source>
</evidence>
<keyword evidence="9" id="KW-0472">Membrane</keyword>